<feature type="transmembrane region" description="Helical" evidence="3">
    <location>
        <begin position="144"/>
        <end position="164"/>
    </location>
</feature>
<name>A0A927MCS2_9ACTN</name>
<keyword evidence="6" id="KW-1185">Reference proteome</keyword>
<reference evidence="5" key="1">
    <citation type="submission" date="2020-10" db="EMBL/GenBank/DDBJ databases">
        <title>Sequencing the genomes of 1000 actinobacteria strains.</title>
        <authorList>
            <person name="Klenk H.-P."/>
        </authorList>
    </citation>
    <scope>NUCLEOTIDE SEQUENCE</scope>
    <source>
        <strain evidence="5">DSM 46832</strain>
    </source>
</reference>
<dbReference type="EMBL" id="JADBEB010000001">
    <property type="protein sequence ID" value="MBE1491367.1"/>
    <property type="molecule type" value="Genomic_DNA"/>
</dbReference>
<keyword evidence="3" id="KW-0472">Membrane</keyword>
<dbReference type="InterPro" id="IPR041916">
    <property type="entry name" value="Anti_sigma_zinc_sf"/>
</dbReference>
<evidence type="ECO:0000259" key="4">
    <source>
        <dbReference type="Pfam" id="PF13490"/>
    </source>
</evidence>
<dbReference type="Pfam" id="PF13490">
    <property type="entry name" value="zf-HC2"/>
    <property type="match status" value="1"/>
</dbReference>
<evidence type="ECO:0000256" key="3">
    <source>
        <dbReference type="SAM" id="Phobius"/>
    </source>
</evidence>
<keyword evidence="3" id="KW-1133">Transmembrane helix</keyword>
<protein>
    <submittedName>
        <fullName evidence="5">Anti-sigma factor RsiW</fullName>
    </submittedName>
</protein>
<sequence length="312" mass="31839">MTHPEELLAAFVAGTLPDERAGQVARHLAECRGCAEEAAAWRRVAGAVGEHVAAVAVPPAGLLDAVLSRLPERRRTRRQGIGDEGARTVVPRYSGVLGAAAPARAVRILTHQRRLIDRRIWPVAGVVLGVGTGFAAWVPPGSSGSVLAIVMPLVAALGLAAACGSGADPAGELIAASPTGVRAVLLARLTVVLGTIFATASVASLGLAWFDTGGPLGLFAAWLGPMALLSAVSFALSVLWRPAIGIGVVTTLWALRMLAGSGSGAVDGAMDQLVEFLWQTSGPILLVAALLIAGTVAVVPYLPTAPARAYGR</sequence>
<feature type="transmembrane region" description="Helical" evidence="3">
    <location>
        <begin position="243"/>
        <end position="262"/>
    </location>
</feature>
<dbReference type="Proteomes" id="UP000649753">
    <property type="component" value="Unassembled WGS sequence"/>
</dbReference>
<dbReference type="Gene3D" id="1.10.10.1320">
    <property type="entry name" value="Anti-sigma factor, zinc-finger domain"/>
    <property type="match status" value="1"/>
</dbReference>
<feature type="transmembrane region" description="Helical" evidence="3">
    <location>
        <begin position="185"/>
        <end position="210"/>
    </location>
</feature>
<dbReference type="AlphaFoldDB" id="A0A927MCS2"/>
<proteinExistence type="predicted"/>
<keyword evidence="3" id="KW-0812">Transmembrane</keyword>
<feature type="domain" description="Putative zinc-finger" evidence="4">
    <location>
        <begin position="5"/>
        <end position="35"/>
    </location>
</feature>
<evidence type="ECO:0000256" key="2">
    <source>
        <dbReference type="ARBA" id="ARBA00023163"/>
    </source>
</evidence>
<keyword evidence="1" id="KW-0805">Transcription regulation</keyword>
<feature type="transmembrane region" description="Helical" evidence="3">
    <location>
        <begin position="282"/>
        <end position="302"/>
    </location>
</feature>
<gene>
    <name evidence="5" type="ORF">H4W31_007005</name>
</gene>
<organism evidence="5 6">
    <name type="scientific">Plantactinospora soyae</name>
    <dbReference type="NCBI Taxonomy" id="1544732"/>
    <lineage>
        <taxon>Bacteria</taxon>
        <taxon>Bacillati</taxon>
        <taxon>Actinomycetota</taxon>
        <taxon>Actinomycetes</taxon>
        <taxon>Micromonosporales</taxon>
        <taxon>Micromonosporaceae</taxon>
        <taxon>Plantactinospora</taxon>
    </lineage>
</organism>
<keyword evidence="2" id="KW-0804">Transcription</keyword>
<evidence type="ECO:0000313" key="6">
    <source>
        <dbReference type="Proteomes" id="UP000649753"/>
    </source>
</evidence>
<evidence type="ECO:0000313" key="5">
    <source>
        <dbReference type="EMBL" id="MBE1491367.1"/>
    </source>
</evidence>
<evidence type="ECO:0000256" key="1">
    <source>
        <dbReference type="ARBA" id="ARBA00023015"/>
    </source>
</evidence>
<dbReference type="InterPro" id="IPR027383">
    <property type="entry name" value="Znf_put"/>
</dbReference>
<feature type="transmembrane region" description="Helical" evidence="3">
    <location>
        <begin position="120"/>
        <end position="138"/>
    </location>
</feature>
<feature type="transmembrane region" description="Helical" evidence="3">
    <location>
        <begin position="216"/>
        <end position="236"/>
    </location>
</feature>
<dbReference type="RefSeq" id="WP_192770455.1">
    <property type="nucleotide sequence ID" value="NZ_JADBEB010000001.1"/>
</dbReference>
<comment type="caution">
    <text evidence="5">The sequence shown here is derived from an EMBL/GenBank/DDBJ whole genome shotgun (WGS) entry which is preliminary data.</text>
</comment>
<accession>A0A927MCS2</accession>